<dbReference type="InterPro" id="IPR009056">
    <property type="entry name" value="Cyt_c-like_dom"/>
</dbReference>
<proteinExistence type="predicted"/>
<feature type="domain" description="Cytochrome c" evidence="7">
    <location>
        <begin position="41"/>
        <end position="122"/>
    </location>
</feature>
<sequence length="226" mass="24238">MANQVSQRLPRSSVFKASFFILCMTGIFALVTGVGVRGALAAEVKPEAVYAYCLDCHGNYGAGGQAGLYPRIAGLPQPYLDAQIHAFKAQDRDNKPMIPIFKHVNFNEEIIDLVSAYIASMSVPDLGLWPHQPDPDALAAFASREDYVAAGKQTYQDQCANCHGEEGQGTGNGQTPPLVAQYPAYLAKQIRDFATGKRKHVSSADCGAPDAATADAVINHLVELGR</sequence>
<dbReference type="PANTHER" id="PTHR33751">
    <property type="entry name" value="CBB3-TYPE CYTOCHROME C OXIDASE SUBUNIT FIXP"/>
    <property type="match status" value="1"/>
</dbReference>
<keyword evidence="3 6" id="KW-0479">Metal-binding</keyword>
<protein>
    <submittedName>
        <fullName evidence="8">Cytochrome c4</fullName>
    </submittedName>
</protein>
<keyword evidence="5 6" id="KW-0408">Iron</keyword>
<keyword evidence="9" id="KW-1185">Reference proteome</keyword>
<evidence type="ECO:0000256" key="6">
    <source>
        <dbReference type="PROSITE-ProRule" id="PRU00433"/>
    </source>
</evidence>
<evidence type="ECO:0000256" key="3">
    <source>
        <dbReference type="ARBA" id="ARBA00022723"/>
    </source>
</evidence>
<dbReference type="Gene3D" id="1.10.760.10">
    <property type="entry name" value="Cytochrome c-like domain"/>
    <property type="match status" value="2"/>
</dbReference>
<keyword evidence="2 6" id="KW-0349">Heme</keyword>
<gene>
    <name evidence="8" type="primary">cc4</name>
    <name evidence="8" type="ORF">Thiowin_03176</name>
</gene>
<keyword evidence="1" id="KW-0813">Transport</keyword>
<keyword evidence="4" id="KW-0249">Electron transport</keyword>
<dbReference type="PROSITE" id="PS51007">
    <property type="entry name" value="CYTC"/>
    <property type="match status" value="2"/>
</dbReference>
<reference evidence="8 9" key="1">
    <citation type="journal article" date="2023" name="Microorganisms">
        <title>Thiorhodovibrio frisius and Trv. litoralis spp. nov., Two Novel Members from a Clade of Fastidious Purple Sulfur Bacteria That Exhibit Unique Red-Shifted Light-Harvesting Capabilities.</title>
        <authorList>
            <person name="Methner A."/>
            <person name="Kuzyk S.B."/>
            <person name="Petersen J."/>
            <person name="Bauer S."/>
            <person name="Brinkmann H."/>
            <person name="Sichau K."/>
            <person name="Wanner G."/>
            <person name="Wolf J."/>
            <person name="Neumann-Schaal M."/>
            <person name="Henke P."/>
            <person name="Tank M."/>
            <person name="Sproer C."/>
            <person name="Bunk B."/>
            <person name="Overmann J."/>
        </authorList>
    </citation>
    <scope>NUCLEOTIDE SEQUENCE [LARGE SCALE GENOMIC DNA]</scope>
    <source>
        <strain evidence="8 9">DSM 6702</strain>
    </source>
</reference>
<evidence type="ECO:0000256" key="5">
    <source>
        <dbReference type="ARBA" id="ARBA00023004"/>
    </source>
</evidence>
<evidence type="ECO:0000259" key="7">
    <source>
        <dbReference type="PROSITE" id="PS51007"/>
    </source>
</evidence>
<feature type="domain" description="Cytochrome c" evidence="7">
    <location>
        <begin position="146"/>
        <end position="222"/>
    </location>
</feature>
<dbReference type="RefSeq" id="WP_328983903.1">
    <property type="nucleotide sequence ID" value="NZ_CP121472.1"/>
</dbReference>
<accession>A0ABZ0SC39</accession>
<dbReference type="InterPro" id="IPR050597">
    <property type="entry name" value="Cytochrome_c_Oxidase_Subunit"/>
</dbReference>
<evidence type="ECO:0000256" key="2">
    <source>
        <dbReference type="ARBA" id="ARBA00022617"/>
    </source>
</evidence>
<evidence type="ECO:0000313" key="8">
    <source>
        <dbReference type="EMBL" id="WPL18124.1"/>
    </source>
</evidence>
<evidence type="ECO:0000256" key="4">
    <source>
        <dbReference type="ARBA" id="ARBA00022982"/>
    </source>
</evidence>
<dbReference type="InterPro" id="IPR036909">
    <property type="entry name" value="Cyt_c-like_dom_sf"/>
</dbReference>
<dbReference type="Proteomes" id="UP001432180">
    <property type="component" value="Chromosome"/>
</dbReference>
<evidence type="ECO:0000313" key="9">
    <source>
        <dbReference type="Proteomes" id="UP001432180"/>
    </source>
</evidence>
<organism evidence="8 9">
    <name type="scientific">Thiorhodovibrio winogradskyi</name>
    <dbReference type="NCBI Taxonomy" id="77007"/>
    <lineage>
        <taxon>Bacteria</taxon>
        <taxon>Pseudomonadati</taxon>
        <taxon>Pseudomonadota</taxon>
        <taxon>Gammaproteobacteria</taxon>
        <taxon>Chromatiales</taxon>
        <taxon>Chromatiaceae</taxon>
        <taxon>Thiorhodovibrio</taxon>
    </lineage>
</organism>
<evidence type="ECO:0000256" key="1">
    <source>
        <dbReference type="ARBA" id="ARBA00022448"/>
    </source>
</evidence>
<dbReference type="Pfam" id="PF00034">
    <property type="entry name" value="Cytochrom_C"/>
    <property type="match status" value="1"/>
</dbReference>
<dbReference type="SUPFAM" id="SSF46626">
    <property type="entry name" value="Cytochrome c"/>
    <property type="match status" value="2"/>
</dbReference>
<dbReference type="PANTHER" id="PTHR33751:SF9">
    <property type="entry name" value="CYTOCHROME C4"/>
    <property type="match status" value="1"/>
</dbReference>
<name>A0ABZ0SC39_9GAMM</name>
<dbReference type="EMBL" id="CP121472">
    <property type="protein sequence ID" value="WPL18124.1"/>
    <property type="molecule type" value="Genomic_DNA"/>
</dbReference>